<evidence type="ECO:0000313" key="1">
    <source>
        <dbReference type="EMBL" id="MFD1991369.1"/>
    </source>
</evidence>
<comment type="caution">
    <text evidence="1">The sequence shown here is derived from an EMBL/GenBank/DDBJ whole genome shotgun (WGS) entry which is preliminary data.</text>
</comment>
<organism evidence="1 2">
    <name type="scientific">Paenibacillus nicotianae</name>
    <dbReference type="NCBI Taxonomy" id="1526551"/>
    <lineage>
        <taxon>Bacteria</taxon>
        <taxon>Bacillati</taxon>
        <taxon>Bacillota</taxon>
        <taxon>Bacilli</taxon>
        <taxon>Bacillales</taxon>
        <taxon>Paenibacillaceae</taxon>
        <taxon>Paenibacillus</taxon>
    </lineage>
</organism>
<dbReference type="EMBL" id="JBHUGF010000010">
    <property type="protein sequence ID" value="MFD1991369.1"/>
    <property type="molecule type" value="Genomic_DNA"/>
</dbReference>
<name>A0ABW4UZ43_9BACL</name>
<accession>A0ABW4UZ43</accession>
<evidence type="ECO:0000313" key="2">
    <source>
        <dbReference type="Proteomes" id="UP001597403"/>
    </source>
</evidence>
<dbReference type="PROSITE" id="PS51257">
    <property type="entry name" value="PROKAR_LIPOPROTEIN"/>
    <property type="match status" value="1"/>
</dbReference>
<dbReference type="Proteomes" id="UP001597403">
    <property type="component" value="Unassembled WGS sequence"/>
</dbReference>
<evidence type="ECO:0008006" key="3">
    <source>
        <dbReference type="Google" id="ProtNLM"/>
    </source>
</evidence>
<protein>
    <recommendedName>
        <fullName evidence="3">Lipoprotein</fullName>
    </recommendedName>
</protein>
<keyword evidence="2" id="KW-1185">Reference proteome</keyword>
<sequence>MKKTIIILLLILVVGCENHSSPSQPVTAKVIQTPDIPATDSGKPSSSEKGLTTDMIEQYKAKEATKKAVTPKNMIQLYVLPSTDSEYQKLQAQAWDNIVIAKANLNQQKVSTVRTWIDHYRNGQLKEQMLYNNVPIPKGEQQMSISSYSKKENDRHEMVNITIQVGLSSTSLEYTYVPVHASTSMSSTMLDQRSIPINKTVDLSMRVNDDKQHTTTSSNIAETIKNNKEVFVLRAKWVGVSK</sequence>
<proteinExistence type="predicted"/>
<dbReference type="RefSeq" id="WP_204825115.1">
    <property type="nucleotide sequence ID" value="NZ_JBHUGF010000010.1"/>
</dbReference>
<gene>
    <name evidence="1" type="ORF">ACFSGI_15455</name>
</gene>
<reference evidence="2" key="1">
    <citation type="journal article" date="2019" name="Int. J. Syst. Evol. Microbiol.">
        <title>The Global Catalogue of Microorganisms (GCM) 10K type strain sequencing project: providing services to taxonomists for standard genome sequencing and annotation.</title>
        <authorList>
            <consortium name="The Broad Institute Genomics Platform"/>
            <consortium name="The Broad Institute Genome Sequencing Center for Infectious Disease"/>
            <person name="Wu L."/>
            <person name="Ma J."/>
        </authorList>
    </citation>
    <scope>NUCLEOTIDE SEQUENCE [LARGE SCALE GENOMIC DNA]</scope>
    <source>
        <strain evidence="2">CGMCC 1.15067</strain>
    </source>
</reference>